<dbReference type="Pfam" id="PF00732">
    <property type="entry name" value="GMC_oxred_N"/>
    <property type="match status" value="1"/>
</dbReference>
<dbReference type="PANTHER" id="PTHR11552">
    <property type="entry name" value="GLUCOSE-METHANOL-CHOLINE GMC OXIDOREDUCTASE"/>
    <property type="match status" value="1"/>
</dbReference>
<accession>A0A371D8R1</accession>
<evidence type="ECO:0000313" key="6">
    <source>
        <dbReference type="EMBL" id="RDX48916.1"/>
    </source>
</evidence>
<keyword evidence="7" id="KW-1185">Reference proteome</keyword>
<keyword evidence="4" id="KW-0285">Flavoprotein</keyword>
<dbReference type="Pfam" id="PF05199">
    <property type="entry name" value="GMC_oxred_C"/>
    <property type="match status" value="1"/>
</dbReference>
<dbReference type="AlphaFoldDB" id="A0A371D8R1"/>
<dbReference type="GO" id="GO:0016614">
    <property type="term" value="F:oxidoreductase activity, acting on CH-OH group of donors"/>
    <property type="evidence" value="ECO:0007669"/>
    <property type="project" value="InterPro"/>
</dbReference>
<dbReference type="SUPFAM" id="SSF51905">
    <property type="entry name" value="FAD/NAD(P)-binding domain"/>
    <property type="match status" value="1"/>
</dbReference>
<evidence type="ECO:0000256" key="4">
    <source>
        <dbReference type="PIRSR" id="PIRSR000137-2"/>
    </source>
</evidence>
<dbReference type="GO" id="GO:0050660">
    <property type="term" value="F:flavin adenine dinucleotide binding"/>
    <property type="evidence" value="ECO:0007669"/>
    <property type="project" value="InterPro"/>
</dbReference>
<comment type="cofactor">
    <cofactor evidence="1 4">
        <name>FAD</name>
        <dbReference type="ChEBI" id="CHEBI:57692"/>
    </cofactor>
</comment>
<organism evidence="6 7">
    <name type="scientific">Lentinus brumalis</name>
    <dbReference type="NCBI Taxonomy" id="2498619"/>
    <lineage>
        <taxon>Eukaryota</taxon>
        <taxon>Fungi</taxon>
        <taxon>Dikarya</taxon>
        <taxon>Basidiomycota</taxon>
        <taxon>Agaricomycotina</taxon>
        <taxon>Agaricomycetes</taxon>
        <taxon>Polyporales</taxon>
        <taxon>Polyporaceae</taxon>
        <taxon>Lentinus</taxon>
    </lineage>
</organism>
<evidence type="ECO:0000256" key="2">
    <source>
        <dbReference type="ARBA" id="ARBA00010790"/>
    </source>
</evidence>
<dbReference type="STRING" id="139420.A0A371D8R1"/>
<dbReference type="EMBL" id="KZ857408">
    <property type="protein sequence ID" value="RDX48916.1"/>
    <property type="molecule type" value="Genomic_DNA"/>
</dbReference>
<protein>
    <submittedName>
        <fullName evidence="6">Alcohol oxidase</fullName>
    </submittedName>
</protein>
<dbReference type="InterPro" id="IPR036188">
    <property type="entry name" value="FAD/NAD-bd_sf"/>
</dbReference>
<dbReference type="Gene3D" id="3.50.50.60">
    <property type="entry name" value="FAD/NAD(P)-binding domain"/>
    <property type="match status" value="1"/>
</dbReference>
<feature type="binding site" evidence="4">
    <location>
        <position position="253"/>
    </location>
    <ligand>
        <name>FAD</name>
        <dbReference type="ChEBI" id="CHEBI:57692"/>
    </ligand>
</feature>
<dbReference type="InterPro" id="IPR007867">
    <property type="entry name" value="GMC_OxRtase_C"/>
</dbReference>
<dbReference type="PROSITE" id="PS00624">
    <property type="entry name" value="GMC_OXRED_2"/>
    <property type="match status" value="1"/>
</dbReference>
<evidence type="ECO:0000256" key="1">
    <source>
        <dbReference type="ARBA" id="ARBA00001974"/>
    </source>
</evidence>
<name>A0A371D8R1_9APHY</name>
<reference evidence="6 7" key="1">
    <citation type="journal article" date="2018" name="Biotechnol. Biofuels">
        <title>Integrative visual omics of the white-rot fungus Polyporus brumalis exposes the biotechnological potential of its oxidative enzymes for delignifying raw plant biomass.</title>
        <authorList>
            <person name="Miyauchi S."/>
            <person name="Rancon A."/>
            <person name="Drula E."/>
            <person name="Hage H."/>
            <person name="Chaduli D."/>
            <person name="Favel A."/>
            <person name="Grisel S."/>
            <person name="Henrissat B."/>
            <person name="Herpoel-Gimbert I."/>
            <person name="Ruiz-Duenas F.J."/>
            <person name="Chevret D."/>
            <person name="Hainaut M."/>
            <person name="Lin J."/>
            <person name="Wang M."/>
            <person name="Pangilinan J."/>
            <person name="Lipzen A."/>
            <person name="Lesage-Meessen L."/>
            <person name="Navarro D."/>
            <person name="Riley R."/>
            <person name="Grigoriev I.V."/>
            <person name="Zhou S."/>
            <person name="Raouche S."/>
            <person name="Rosso M.N."/>
        </authorList>
    </citation>
    <scope>NUCLEOTIDE SEQUENCE [LARGE SCALE GENOMIC DNA]</scope>
    <source>
        <strain evidence="6 7">BRFM 1820</strain>
    </source>
</reference>
<dbReference type="Gene3D" id="3.30.560.10">
    <property type="entry name" value="Glucose Oxidase, domain 3"/>
    <property type="match status" value="1"/>
</dbReference>
<dbReference type="InterPro" id="IPR000172">
    <property type="entry name" value="GMC_OxRdtase_N"/>
</dbReference>
<keyword evidence="4" id="KW-0274">FAD</keyword>
<evidence type="ECO:0000313" key="7">
    <source>
        <dbReference type="Proteomes" id="UP000256964"/>
    </source>
</evidence>
<comment type="similarity">
    <text evidence="2">Belongs to the GMC oxidoreductase family.</text>
</comment>
<sequence length="596" mass="65396">MPKVLELGPADVGTPLPANSWEDVPSDARTYDFIIIGGGTAGCVLASRLSEMEDVSVLVIEQGPVADTWASRVPLISGNPYRSGSVAAQWWSLPMREANSRYLQVMRAEALGGTSRINGLLYTRGCPGEYNHWRDLGNAGWGYSDVEPYFVKSENTRSHPSSSFRGKEGVWHNRQFDHVPYKVVPYVHRAFHNAGIKNYEDINSPEMPAAGSGAFDIIEDGSYHRDSVDRAFLPSALTHQRRARLKICTNTLVTKIAVSSADGRRRATGVFFESSVPREAGIHYYARARREVILCAGALGSPQLLMLSGIGPEDHLRNKGITPVHDLPAVGNYLQDHIGVPLTFQVPITDSLHELEVSPLKAGAELVKYVFTGRGMFSLPFQASCTVVPSRLLDADGSFSSKDPKELDASVPENRPDVELMHLTSNSIDYDIPGKGLFTLLVAHIRPKSYGSVRLATGNPRERPEVDLGFFSNPDDYVALRKGLRLGLRVAADVQKQEYPLEDLIVPEGKSDEDLDAFIRSNVRTVFHYTSTCRMGQQSHGECPSVVDAELRVHGVDGLRVCDASVFPEILGAHTMAPVVMVAEKCADIIKKDCGR</sequence>
<dbReference type="OrthoDB" id="269227at2759"/>
<dbReference type="InterPro" id="IPR012132">
    <property type="entry name" value="GMC_OxRdtase"/>
</dbReference>
<feature type="active site" description="Proton donor" evidence="3">
    <location>
        <position position="528"/>
    </location>
</feature>
<feature type="domain" description="Glucose-methanol-choline oxidoreductase N-terminal" evidence="5">
    <location>
        <begin position="297"/>
        <end position="311"/>
    </location>
</feature>
<dbReference type="Proteomes" id="UP000256964">
    <property type="component" value="Unassembled WGS sequence"/>
</dbReference>
<gene>
    <name evidence="6" type="ORF">OH76DRAFT_1519516</name>
</gene>
<proteinExistence type="inferred from homology"/>
<evidence type="ECO:0000256" key="3">
    <source>
        <dbReference type="PIRSR" id="PIRSR000137-1"/>
    </source>
</evidence>
<dbReference type="PANTHER" id="PTHR11552:SF219">
    <property type="entry name" value="GLUCOSE-METHANOL-CHOLINE OXIDOREDUCTASE N-TERMINAL DOMAIN-CONTAINING PROTEIN"/>
    <property type="match status" value="1"/>
</dbReference>
<feature type="binding site" evidence="4">
    <location>
        <position position="114"/>
    </location>
    <ligand>
        <name>FAD</name>
        <dbReference type="ChEBI" id="CHEBI:57692"/>
    </ligand>
</feature>
<evidence type="ECO:0000259" key="5">
    <source>
        <dbReference type="PROSITE" id="PS00624"/>
    </source>
</evidence>
<dbReference type="PIRSF" id="PIRSF000137">
    <property type="entry name" value="Alcohol_oxidase"/>
    <property type="match status" value="1"/>
</dbReference>
<feature type="active site" description="Proton acceptor" evidence="3">
    <location>
        <position position="574"/>
    </location>
</feature>
<dbReference type="SUPFAM" id="SSF54373">
    <property type="entry name" value="FAD-linked reductases, C-terminal domain"/>
    <property type="match status" value="1"/>
</dbReference>